<dbReference type="GO" id="GO:0031956">
    <property type="term" value="F:medium-chain fatty acid-CoA ligase activity"/>
    <property type="evidence" value="ECO:0007669"/>
    <property type="project" value="TreeGrafter"/>
</dbReference>
<dbReference type="EMBL" id="AEIG01000086">
    <property type="protein sequence ID" value="EGG28703.1"/>
    <property type="molecule type" value="Genomic_DNA"/>
</dbReference>
<dbReference type="InterPro" id="IPR025110">
    <property type="entry name" value="AMP-bd_C"/>
</dbReference>
<evidence type="ECO:0000313" key="2">
    <source>
        <dbReference type="Proteomes" id="UP000005615"/>
    </source>
</evidence>
<dbReference type="Gene3D" id="3.40.50.980">
    <property type="match status" value="2"/>
</dbReference>
<dbReference type="InterPro" id="IPR000873">
    <property type="entry name" value="AMP-dep_synth/lig_dom"/>
</dbReference>
<dbReference type="RefSeq" id="WP_009576814.1">
    <property type="nucleotide sequence ID" value="NZ_AEIG01000086.1"/>
</dbReference>
<organism evidence="1 2">
    <name type="scientific">Aequoribacter fuscus</name>
    <dbReference type="NCBI Taxonomy" id="2518989"/>
    <lineage>
        <taxon>Bacteria</taxon>
        <taxon>Pseudomonadati</taxon>
        <taxon>Pseudomonadota</taxon>
        <taxon>Gammaproteobacteria</taxon>
        <taxon>Cellvibrionales</taxon>
        <taxon>Halieaceae</taxon>
        <taxon>Aequoribacter</taxon>
    </lineage>
</organism>
<comment type="caution">
    <text evidence="1">The sequence shown here is derived from an EMBL/GenBank/DDBJ whole genome shotgun (WGS) entry which is preliminary data.</text>
</comment>
<proteinExistence type="predicted"/>
<name>F3L4Q5_9GAMM</name>
<keyword evidence="2" id="KW-1185">Reference proteome</keyword>
<dbReference type="InterPro" id="IPR020845">
    <property type="entry name" value="AMP-binding_CS"/>
</dbReference>
<dbReference type="PANTHER" id="PTHR43201">
    <property type="entry name" value="ACYL-COA SYNTHETASE"/>
    <property type="match status" value="1"/>
</dbReference>
<dbReference type="eggNOG" id="COG0318">
    <property type="taxonomic scope" value="Bacteria"/>
</dbReference>
<dbReference type="Pfam" id="PF13193">
    <property type="entry name" value="AMP-binding_C"/>
    <property type="match status" value="1"/>
</dbReference>
<dbReference type="OrthoDB" id="9803968at2"/>
<protein>
    <submittedName>
        <fullName evidence="1">Putative AMP-binding enzyme</fullName>
    </submittedName>
</protein>
<gene>
    <name evidence="1" type="ORF">IMCC3088_2656</name>
</gene>
<dbReference type="STRING" id="2518989.IMCC3088_2656"/>
<dbReference type="InterPro" id="IPR045851">
    <property type="entry name" value="AMP-bd_C_sf"/>
</dbReference>
<dbReference type="Gene3D" id="3.30.300.30">
    <property type="match status" value="1"/>
</dbReference>
<accession>F3L4Q5</accession>
<dbReference type="Pfam" id="PF00501">
    <property type="entry name" value="AMP-binding"/>
    <property type="match status" value="1"/>
</dbReference>
<dbReference type="Proteomes" id="UP000005615">
    <property type="component" value="Unassembled WGS sequence"/>
</dbReference>
<dbReference type="Gene3D" id="2.30.38.10">
    <property type="entry name" value="Luciferase, Domain 3"/>
    <property type="match status" value="1"/>
</dbReference>
<dbReference type="PANTHER" id="PTHR43201:SF32">
    <property type="entry name" value="2-SUCCINYLBENZOATE--COA LIGASE, CHLOROPLASTIC_PEROXISOMAL"/>
    <property type="match status" value="1"/>
</dbReference>
<reference evidence="1 2" key="1">
    <citation type="journal article" date="2011" name="J. Bacteriol.">
        <title>Genome sequence of strain IMCC3088, a proteorhodopsin-containing marine bacterium belonging to the OM60/NOR5 clade.</title>
        <authorList>
            <person name="Jang Y."/>
            <person name="Oh H.M."/>
            <person name="Kang I."/>
            <person name="Lee K."/>
            <person name="Yang S.J."/>
            <person name="Cho J.C."/>
        </authorList>
    </citation>
    <scope>NUCLEOTIDE SEQUENCE [LARGE SCALE GENOMIC DNA]</scope>
    <source>
        <strain evidence="1 2">IMCC3088</strain>
    </source>
</reference>
<dbReference type="PROSITE" id="PS00455">
    <property type="entry name" value="AMP_BINDING"/>
    <property type="match status" value="1"/>
</dbReference>
<sequence>MTEFSAPHHTAVAQLTGPGAPFEVVEHIIDGISYKAYKNAEKSLASVIAPGRQHGEKLYLQYMGEDYSFADFFAASDRFAVALKRDYGIGKGDHVAIAMRNRPEWLMAFVAIINLGAVAVPLNSWGRSEELQQGLTDGGAKLVVCDADRLRFIRSAGNNLQAVVVEPDAKDDTSELFWPLVESANVEDFQVVDVEPDDPAILLFTSGTSGRPKGAMFSQMNCAQSLMNVEFIGAATYMTNTDTMNALLANPMHPKTLFSVPLFHISGLFSQSLISLRHGRGLYMMYKWDPKEAARIVKEEGITVLMGASAMLLDLLTHDDFQDADTSNISNISAGGGATPSKLSELYSSKTASAMPGAGWGLTETGGSGAAFTGYMANARPGASGFPSPIIDFKFCDEDGAEVADGEPGEIWIKSAACIHRYYSGAKDGSDFEQGWFKTGDVGYFNEDGLLYICDRVKDMIIRGGENIYPVEVENCLIQFPGCAEAAVVAIDSDRFGEEPAAVVRFKEGHDHITEADVIRYCKEHLAAFKVPVQVVFTTEPMPRTATEKLIKAQIKRTYFA</sequence>
<dbReference type="SUPFAM" id="SSF56801">
    <property type="entry name" value="Acetyl-CoA synthetase-like"/>
    <property type="match status" value="1"/>
</dbReference>
<dbReference type="GO" id="GO:0006631">
    <property type="term" value="P:fatty acid metabolic process"/>
    <property type="evidence" value="ECO:0007669"/>
    <property type="project" value="TreeGrafter"/>
</dbReference>
<evidence type="ECO:0000313" key="1">
    <source>
        <dbReference type="EMBL" id="EGG28703.1"/>
    </source>
</evidence>
<dbReference type="AlphaFoldDB" id="F3L4Q5"/>